<protein>
    <submittedName>
        <fullName evidence="3">Catechol 2,3-dioxygenase</fullName>
    </submittedName>
</protein>
<dbReference type="GO" id="GO:0046872">
    <property type="term" value="F:metal ion binding"/>
    <property type="evidence" value="ECO:0007669"/>
    <property type="project" value="UniProtKB-KW"/>
</dbReference>
<dbReference type="GO" id="GO:0004493">
    <property type="term" value="F:methylmalonyl-CoA epimerase activity"/>
    <property type="evidence" value="ECO:0007669"/>
    <property type="project" value="TreeGrafter"/>
</dbReference>
<dbReference type="InterPro" id="IPR004360">
    <property type="entry name" value="Glyas_Fos-R_dOase_dom"/>
</dbReference>
<name>A0A1H5JUS9_9ACTN</name>
<dbReference type="InterPro" id="IPR037523">
    <property type="entry name" value="VOC_core"/>
</dbReference>
<keyword evidence="1" id="KW-0479">Metal-binding</keyword>
<dbReference type="PROSITE" id="PS51819">
    <property type="entry name" value="VOC"/>
    <property type="match status" value="1"/>
</dbReference>
<evidence type="ECO:0000313" key="4">
    <source>
        <dbReference type="Proteomes" id="UP000181980"/>
    </source>
</evidence>
<dbReference type="STRING" id="561176.SAMN04488561_1748"/>
<keyword evidence="3" id="KW-0223">Dioxygenase</keyword>
<organism evidence="3 4">
    <name type="scientific">Jiangella alba</name>
    <dbReference type="NCBI Taxonomy" id="561176"/>
    <lineage>
        <taxon>Bacteria</taxon>
        <taxon>Bacillati</taxon>
        <taxon>Actinomycetota</taxon>
        <taxon>Actinomycetes</taxon>
        <taxon>Jiangellales</taxon>
        <taxon>Jiangellaceae</taxon>
        <taxon>Jiangella</taxon>
    </lineage>
</organism>
<dbReference type="AlphaFoldDB" id="A0A1H5JUS9"/>
<dbReference type="GO" id="GO:0051213">
    <property type="term" value="F:dioxygenase activity"/>
    <property type="evidence" value="ECO:0007669"/>
    <property type="project" value="UniProtKB-KW"/>
</dbReference>
<evidence type="ECO:0000259" key="2">
    <source>
        <dbReference type="PROSITE" id="PS51819"/>
    </source>
</evidence>
<dbReference type="EMBL" id="FNUC01000003">
    <property type="protein sequence ID" value="SEE56192.1"/>
    <property type="molecule type" value="Genomic_DNA"/>
</dbReference>
<dbReference type="SUPFAM" id="SSF54593">
    <property type="entry name" value="Glyoxalase/Bleomycin resistance protein/Dihydroxybiphenyl dioxygenase"/>
    <property type="match status" value="1"/>
</dbReference>
<dbReference type="InterPro" id="IPR029068">
    <property type="entry name" value="Glyas_Bleomycin-R_OHBP_Dase"/>
</dbReference>
<dbReference type="GO" id="GO:0046491">
    <property type="term" value="P:L-methylmalonyl-CoA metabolic process"/>
    <property type="evidence" value="ECO:0007669"/>
    <property type="project" value="TreeGrafter"/>
</dbReference>
<reference evidence="4" key="1">
    <citation type="submission" date="2016-10" db="EMBL/GenBank/DDBJ databases">
        <authorList>
            <person name="Varghese N."/>
            <person name="Submissions S."/>
        </authorList>
    </citation>
    <scope>NUCLEOTIDE SEQUENCE [LARGE SCALE GENOMIC DNA]</scope>
    <source>
        <strain evidence="4">DSM 45237</strain>
    </source>
</reference>
<keyword evidence="4" id="KW-1185">Reference proteome</keyword>
<keyword evidence="3" id="KW-0560">Oxidoreductase</keyword>
<accession>A0A1H5JUS9</accession>
<gene>
    <name evidence="3" type="ORF">SAMN04488561_1748</name>
</gene>
<dbReference type="Pfam" id="PF00903">
    <property type="entry name" value="Glyoxalase"/>
    <property type="match status" value="1"/>
</dbReference>
<dbReference type="OrthoDB" id="115162at2"/>
<feature type="domain" description="VOC" evidence="2">
    <location>
        <begin position="5"/>
        <end position="143"/>
    </location>
</feature>
<dbReference type="InterPro" id="IPR051785">
    <property type="entry name" value="MMCE/EMCE_epimerase"/>
</dbReference>
<sequence>MDYRRIDHVGLTVGDVDRSVDFYTSMFDLTVIGRGDGDADWIARGLGFAQVKLATAHLEGENIRLELIQYVEPPGRPDAPRNNDVGAAHICFPVLDIEEAYNDLSAKGARFIAPPSPSHMDGRGFRFAYLLDPDDIAVEILQHQRSS</sequence>
<evidence type="ECO:0000313" key="3">
    <source>
        <dbReference type="EMBL" id="SEE56192.1"/>
    </source>
</evidence>
<dbReference type="Gene3D" id="3.10.180.10">
    <property type="entry name" value="2,3-Dihydroxybiphenyl 1,2-Dioxygenase, domain 1"/>
    <property type="match status" value="1"/>
</dbReference>
<proteinExistence type="predicted"/>
<evidence type="ECO:0000256" key="1">
    <source>
        <dbReference type="ARBA" id="ARBA00022723"/>
    </source>
</evidence>
<dbReference type="PANTHER" id="PTHR43048:SF3">
    <property type="entry name" value="METHYLMALONYL-COA EPIMERASE, MITOCHONDRIAL"/>
    <property type="match status" value="1"/>
</dbReference>
<dbReference type="Proteomes" id="UP000181980">
    <property type="component" value="Unassembled WGS sequence"/>
</dbReference>
<dbReference type="RefSeq" id="WP_069110901.1">
    <property type="nucleotide sequence ID" value="NZ_FNUC01000003.1"/>
</dbReference>
<dbReference type="PANTHER" id="PTHR43048">
    <property type="entry name" value="METHYLMALONYL-COA EPIMERASE"/>
    <property type="match status" value="1"/>
</dbReference>